<dbReference type="InterPro" id="IPR029063">
    <property type="entry name" value="SAM-dependent_MTases_sf"/>
</dbReference>
<dbReference type="GO" id="GO:0008757">
    <property type="term" value="F:S-adenosylmethionine-dependent methyltransferase activity"/>
    <property type="evidence" value="ECO:0007669"/>
    <property type="project" value="InterPro"/>
</dbReference>
<proteinExistence type="predicted"/>
<evidence type="ECO:0000313" key="2">
    <source>
        <dbReference type="EMBL" id="SER61435.1"/>
    </source>
</evidence>
<accession>A0A1H9QMK3</accession>
<dbReference type="PANTHER" id="PTHR43460">
    <property type="entry name" value="METHYLTRANSFERASE"/>
    <property type="match status" value="1"/>
</dbReference>
<sequence>MPPFARQTGKPMARAEPLWWHQAMKSFEELVAEGAAVPLEGWDFSWFEGRATEERPPWGYASLIAAKLAAVSSALDLQTGGGEVTASAPVLPPLLAATESWPPNAAVAARNLPFVVRAPDGGPLPFRTGVFDLVISRHPVVTPWQEVARVLKPGGTYFSQQIGAGTNRELTDFMMGPQVVGEERGTAAARAAAEAAGLEVVRLEPVSLRVAFFDVGAVVHFLRKVLWTVPGFTVEAYRDRLLDMHAHIQEHGEFVCTSTRFLVEARKGRRGPV</sequence>
<dbReference type="InterPro" id="IPR013216">
    <property type="entry name" value="Methyltransf_11"/>
</dbReference>
<feature type="domain" description="Methyltransferase type 11" evidence="1">
    <location>
        <begin position="75"/>
        <end position="158"/>
    </location>
</feature>
<dbReference type="AlphaFoldDB" id="A0A1H9QMK3"/>
<keyword evidence="3" id="KW-1185">Reference proteome</keyword>
<dbReference type="Proteomes" id="UP000199352">
    <property type="component" value="Unassembled WGS sequence"/>
</dbReference>
<dbReference type="SUPFAM" id="SSF53335">
    <property type="entry name" value="S-adenosyl-L-methionine-dependent methyltransferases"/>
    <property type="match status" value="1"/>
</dbReference>
<name>A0A1H9QMK3_9PSEU</name>
<evidence type="ECO:0000313" key="3">
    <source>
        <dbReference type="Proteomes" id="UP000199352"/>
    </source>
</evidence>
<dbReference type="EMBL" id="FOFR01000013">
    <property type="protein sequence ID" value="SER61435.1"/>
    <property type="molecule type" value="Genomic_DNA"/>
</dbReference>
<dbReference type="Gene3D" id="3.40.50.150">
    <property type="entry name" value="Vaccinia Virus protein VP39"/>
    <property type="match status" value="1"/>
</dbReference>
<dbReference type="PANTHER" id="PTHR43460:SF1">
    <property type="entry name" value="METHYLTRANSFERASE TYPE 11 DOMAIN-CONTAINING PROTEIN"/>
    <property type="match status" value="1"/>
</dbReference>
<organism evidence="2 3">
    <name type="scientific">Lentzea xinjiangensis</name>
    <dbReference type="NCBI Taxonomy" id="402600"/>
    <lineage>
        <taxon>Bacteria</taxon>
        <taxon>Bacillati</taxon>
        <taxon>Actinomycetota</taxon>
        <taxon>Actinomycetes</taxon>
        <taxon>Pseudonocardiales</taxon>
        <taxon>Pseudonocardiaceae</taxon>
        <taxon>Lentzea</taxon>
    </lineage>
</organism>
<dbReference type="InterPro" id="IPR052939">
    <property type="entry name" value="23S_rRNA_MeTrnsfrase_RlmA"/>
</dbReference>
<protein>
    <recommendedName>
        <fullName evidence="1">Methyltransferase type 11 domain-containing protein</fullName>
    </recommendedName>
</protein>
<dbReference type="Pfam" id="PF08241">
    <property type="entry name" value="Methyltransf_11"/>
    <property type="match status" value="1"/>
</dbReference>
<dbReference type="STRING" id="402600.SAMN05216188_113101"/>
<reference evidence="3" key="1">
    <citation type="submission" date="2016-10" db="EMBL/GenBank/DDBJ databases">
        <authorList>
            <person name="Varghese N."/>
            <person name="Submissions S."/>
        </authorList>
    </citation>
    <scope>NUCLEOTIDE SEQUENCE [LARGE SCALE GENOMIC DNA]</scope>
    <source>
        <strain evidence="3">CGMCC 4.3525</strain>
    </source>
</reference>
<evidence type="ECO:0000259" key="1">
    <source>
        <dbReference type="Pfam" id="PF08241"/>
    </source>
</evidence>
<gene>
    <name evidence="2" type="ORF">SAMN05216188_113101</name>
</gene>